<organism evidence="9 10">
    <name type="scientific">Rhodopseudomonas palustris (strain HaA2)</name>
    <dbReference type="NCBI Taxonomy" id="316058"/>
    <lineage>
        <taxon>Bacteria</taxon>
        <taxon>Pseudomonadati</taxon>
        <taxon>Pseudomonadota</taxon>
        <taxon>Alphaproteobacteria</taxon>
        <taxon>Hyphomicrobiales</taxon>
        <taxon>Nitrobacteraceae</taxon>
        <taxon>Rhodopseudomonas</taxon>
    </lineage>
</organism>
<dbReference type="PANTHER" id="PTHR43163">
    <property type="entry name" value="DIPEPTIDE TRANSPORT SYSTEM PERMEASE PROTEIN DPPB-RELATED"/>
    <property type="match status" value="1"/>
</dbReference>
<dbReference type="Pfam" id="PF00528">
    <property type="entry name" value="BPD_transp_1"/>
    <property type="match status" value="1"/>
</dbReference>
<dbReference type="STRING" id="316058.RPB_1498"/>
<feature type="transmembrane region" description="Helical" evidence="7">
    <location>
        <begin position="172"/>
        <end position="191"/>
    </location>
</feature>
<keyword evidence="6 7" id="KW-0472">Membrane</keyword>
<evidence type="ECO:0000313" key="10">
    <source>
        <dbReference type="Proteomes" id="UP000008809"/>
    </source>
</evidence>
<evidence type="ECO:0000256" key="7">
    <source>
        <dbReference type="RuleBase" id="RU363032"/>
    </source>
</evidence>
<keyword evidence="5 7" id="KW-1133">Transmembrane helix</keyword>
<dbReference type="InterPro" id="IPR045621">
    <property type="entry name" value="BPD_transp_1_N"/>
</dbReference>
<dbReference type="Gene3D" id="1.10.3720.10">
    <property type="entry name" value="MetI-like"/>
    <property type="match status" value="1"/>
</dbReference>
<evidence type="ECO:0000256" key="3">
    <source>
        <dbReference type="ARBA" id="ARBA00022475"/>
    </source>
</evidence>
<dbReference type="Pfam" id="PF19300">
    <property type="entry name" value="BPD_transp_1_N"/>
    <property type="match status" value="1"/>
</dbReference>
<reference evidence="9 10" key="1">
    <citation type="submission" date="2006-01" db="EMBL/GenBank/DDBJ databases">
        <title>Complete sequence of Rhodopseudomonas palustris HaA2.</title>
        <authorList>
            <consortium name="US DOE Joint Genome Institute"/>
            <person name="Copeland A."/>
            <person name="Lucas S."/>
            <person name="Lapidus A."/>
            <person name="Barry K."/>
            <person name="Detter J.C."/>
            <person name="Glavina T."/>
            <person name="Hammon N."/>
            <person name="Israni S."/>
            <person name="Pitluck S."/>
            <person name="Chain P."/>
            <person name="Malfatti S."/>
            <person name="Shin M."/>
            <person name="Vergez L."/>
            <person name="Schmutz J."/>
            <person name="Larimer F."/>
            <person name="Land M."/>
            <person name="Hauser L."/>
            <person name="Pelletier D.A."/>
            <person name="Kyrpides N."/>
            <person name="Anderson I."/>
            <person name="Oda Y."/>
            <person name="Harwood C.S."/>
            <person name="Richardson P."/>
        </authorList>
    </citation>
    <scope>NUCLEOTIDE SEQUENCE [LARGE SCALE GENOMIC DNA]</scope>
    <source>
        <strain evidence="9 10">HaA2</strain>
    </source>
</reference>
<evidence type="ECO:0000256" key="6">
    <source>
        <dbReference type="ARBA" id="ARBA00023136"/>
    </source>
</evidence>
<dbReference type="CDD" id="cd06261">
    <property type="entry name" value="TM_PBP2"/>
    <property type="match status" value="1"/>
</dbReference>
<dbReference type="KEGG" id="rpb:RPB_1498"/>
<dbReference type="PROSITE" id="PS50928">
    <property type="entry name" value="ABC_TM1"/>
    <property type="match status" value="1"/>
</dbReference>
<proteinExistence type="inferred from homology"/>
<sequence>MRRLASTIPVVVVVAALIFFVLRLAPGDPALAIAGDGATPAQLEALRAQLGLDKSILQQFLIWGESLLRLDLGQSLYYHIPVTTLIGQRLPPTASLAILTMLISVPIAVYLGALAASRQGSSIDRMVNASAVIAFSIPVFVLGYVLIWLFALKMGLLPVQGTGPADAGLLTKLKYFILPAVGLAFGQIALLTRVTRASVIDVLHEDFIKTAYAKGASAKRVLWRHAVRNAAVPIVTIIGLSFAVLIGGVVVSETVYAIPGLGKLTVDSVLARDFPVVQGLVIFFSFTYVGINLLVDVLYVALDPRIRY</sequence>
<dbReference type="GO" id="GO:0005886">
    <property type="term" value="C:plasma membrane"/>
    <property type="evidence" value="ECO:0007669"/>
    <property type="project" value="UniProtKB-SubCell"/>
</dbReference>
<dbReference type="HOGENOM" id="CLU_036879_0_1_5"/>
<dbReference type="EMBL" id="CP000250">
    <property type="protein sequence ID" value="ABD06208.1"/>
    <property type="molecule type" value="Genomic_DNA"/>
</dbReference>
<feature type="domain" description="ABC transmembrane type-1" evidence="8">
    <location>
        <begin position="90"/>
        <end position="299"/>
    </location>
</feature>
<keyword evidence="2 7" id="KW-0813">Transport</keyword>
<dbReference type="eggNOG" id="COG0601">
    <property type="taxonomic scope" value="Bacteria"/>
</dbReference>
<comment type="subcellular location">
    <subcellularLocation>
        <location evidence="1 7">Cell membrane</location>
        <topology evidence="1 7">Multi-pass membrane protein</topology>
    </subcellularLocation>
</comment>
<dbReference type="PANTHER" id="PTHR43163:SF6">
    <property type="entry name" value="DIPEPTIDE TRANSPORT SYSTEM PERMEASE PROTEIN DPPB-RELATED"/>
    <property type="match status" value="1"/>
</dbReference>
<evidence type="ECO:0000256" key="4">
    <source>
        <dbReference type="ARBA" id="ARBA00022692"/>
    </source>
</evidence>
<feature type="transmembrane region" description="Helical" evidence="7">
    <location>
        <begin position="276"/>
        <end position="302"/>
    </location>
</feature>
<name>Q2J002_RHOP2</name>
<feature type="transmembrane region" description="Helical" evidence="7">
    <location>
        <begin position="127"/>
        <end position="152"/>
    </location>
</feature>
<dbReference type="SUPFAM" id="SSF161098">
    <property type="entry name" value="MetI-like"/>
    <property type="match status" value="1"/>
</dbReference>
<evidence type="ECO:0000259" key="8">
    <source>
        <dbReference type="PROSITE" id="PS50928"/>
    </source>
</evidence>
<comment type="similarity">
    <text evidence="7">Belongs to the binding-protein-dependent transport system permease family.</text>
</comment>
<evidence type="ECO:0000256" key="5">
    <source>
        <dbReference type="ARBA" id="ARBA00022989"/>
    </source>
</evidence>
<gene>
    <name evidence="9" type="ordered locus">RPB_1498</name>
</gene>
<evidence type="ECO:0000256" key="2">
    <source>
        <dbReference type="ARBA" id="ARBA00022448"/>
    </source>
</evidence>
<keyword evidence="10" id="KW-1185">Reference proteome</keyword>
<dbReference type="AlphaFoldDB" id="Q2J002"/>
<keyword evidence="3" id="KW-1003">Cell membrane</keyword>
<protein>
    <submittedName>
        <fullName evidence="9">Binding-protein-dependent transport systems inner membrane component</fullName>
    </submittedName>
</protein>
<dbReference type="InterPro" id="IPR000515">
    <property type="entry name" value="MetI-like"/>
</dbReference>
<feature type="transmembrane region" description="Helical" evidence="7">
    <location>
        <begin position="94"/>
        <end position="115"/>
    </location>
</feature>
<dbReference type="Proteomes" id="UP000008809">
    <property type="component" value="Chromosome"/>
</dbReference>
<evidence type="ECO:0000313" key="9">
    <source>
        <dbReference type="EMBL" id="ABD06208.1"/>
    </source>
</evidence>
<evidence type="ECO:0000256" key="1">
    <source>
        <dbReference type="ARBA" id="ARBA00004651"/>
    </source>
</evidence>
<accession>Q2J002</accession>
<feature type="transmembrane region" description="Helical" evidence="7">
    <location>
        <begin position="230"/>
        <end position="256"/>
    </location>
</feature>
<dbReference type="GO" id="GO:0055085">
    <property type="term" value="P:transmembrane transport"/>
    <property type="evidence" value="ECO:0007669"/>
    <property type="project" value="InterPro"/>
</dbReference>
<keyword evidence="4 7" id="KW-0812">Transmembrane</keyword>
<dbReference type="InterPro" id="IPR035906">
    <property type="entry name" value="MetI-like_sf"/>
</dbReference>